<evidence type="ECO:0000313" key="1">
    <source>
        <dbReference type="EMBL" id="KAJ4163352.1"/>
    </source>
</evidence>
<proteinExistence type="predicted"/>
<gene>
    <name evidence="1" type="ORF">LMH87_005087</name>
</gene>
<dbReference type="KEGG" id="amus:LMH87_005087"/>
<dbReference type="RefSeq" id="XP_056058267.1">
    <property type="nucleotide sequence ID" value="XM_056202741.1"/>
</dbReference>
<accession>A0A9W8QNG5</accession>
<dbReference type="EMBL" id="JAJHUN010000001">
    <property type="protein sequence ID" value="KAJ4163352.1"/>
    <property type="molecule type" value="Genomic_DNA"/>
</dbReference>
<keyword evidence="2" id="KW-1185">Reference proteome</keyword>
<sequence>MAPKLCALPPELIRLILLACAPEDILAIISASPRWFQVYIISPGRYMLNATKSQVPALLWPEFCAVYCAAKSFRPFKQGSLLDSQRREVQDFFNRVFEDPRSFESAIGPHNAKEAYLLYCKVDYFIRGFAIKASKEASFLQQNSTDSITDVSVCPYDLTLQGPVERAYSVHITSQIEDAYDDPMTFDSYEQFNLSDTEVLRLYRAFLWFEMCCKLCRPALARQDLAVYTYEEQYVYFIHRFEPWEIEELAAVHQYLSEIVATVLEGTDKEFEAEVQRLVGKERILGLHFEKMAERKPNLSRYRATMSDPALYLFTDFFMSNTTTATRMMACAGLRHIYDLARSAKDVQLELIRRTHSVAFSQGLFNLFRVPQPRFARFLVLESDFRDGDDVIPEDPTQPSMGYTKYWPSIWNEYLRVYDQSSPHRAADFAFWDAERIHGTLLREALKEAGRMCPEFVKRRYGTKRRQSSQTKFELSVLSPESVDRIVEKFGAYDILQDRRQ</sequence>
<comment type="caution">
    <text evidence="1">The sequence shown here is derived from an EMBL/GenBank/DDBJ whole genome shotgun (WGS) entry which is preliminary data.</text>
</comment>
<protein>
    <recommendedName>
        <fullName evidence="3">F-box domain-containing protein</fullName>
    </recommendedName>
</protein>
<evidence type="ECO:0000313" key="2">
    <source>
        <dbReference type="Proteomes" id="UP001144673"/>
    </source>
</evidence>
<evidence type="ECO:0008006" key="3">
    <source>
        <dbReference type="Google" id="ProtNLM"/>
    </source>
</evidence>
<dbReference type="GeneID" id="80892246"/>
<dbReference type="AlphaFoldDB" id="A0A9W8QNG5"/>
<dbReference type="Proteomes" id="UP001144673">
    <property type="component" value="Chromosome 1"/>
</dbReference>
<organism evidence="1 2">
    <name type="scientific">Akanthomyces muscarius</name>
    <name type="common">Entomopathogenic fungus</name>
    <name type="synonym">Lecanicillium muscarium</name>
    <dbReference type="NCBI Taxonomy" id="2231603"/>
    <lineage>
        <taxon>Eukaryota</taxon>
        <taxon>Fungi</taxon>
        <taxon>Dikarya</taxon>
        <taxon>Ascomycota</taxon>
        <taxon>Pezizomycotina</taxon>
        <taxon>Sordariomycetes</taxon>
        <taxon>Hypocreomycetidae</taxon>
        <taxon>Hypocreales</taxon>
        <taxon>Cordycipitaceae</taxon>
        <taxon>Akanthomyces</taxon>
    </lineage>
</organism>
<reference evidence="1" key="1">
    <citation type="journal article" date="2023" name="Access Microbiol">
        <title>De-novo genome assembly for Akanthomyces muscarius, a biocontrol agent of insect agricultural pests.</title>
        <authorList>
            <person name="Erdos Z."/>
            <person name="Studholme D.J."/>
            <person name="Raymond B."/>
            <person name="Sharma M."/>
        </authorList>
    </citation>
    <scope>NUCLEOTIDE SEQUENCE</scope>
    <source>
        <strain evidence="1">Ve6</strain>
    </source>
</reference>
<name>A0A9W8QNG5_AKAMU</name>